<gene>
    <name evidence="2" type="ORF">JFN93_09825</name>
</gene>
<sequence length="203" mass="21911">MTLVATFLGASVAPASERTLSEEFLAEVNAARTEPVQYAQHLRELRRRFDGGLFRMPGMQALVQTTEGVTAVDEAIRFLAKQKPLPALKWSPGLAKAAAELVRDQGENGAVGHDGGPSGGVKERVERHGVWESRLGENVGYGPRTARMMVMQLIIDDGIAGRGHRKNIFNPSFRVAGAACGTHPTYELMCAMDFAGGFKSKGE</sequence>
<name>A0A8J7J7A8_9BACT</name>
<dbReference type="EMBL" id="JAEMHM010000007">
    <property type="protein sequence ID" value="MBJ6725006.1"/>
    <property type="molecule type" value="Genomic_DNA"/>
</dbReference>
<proteinExistence type="predicted"/>
<dbReference type="PANTHER" id="PTHR31157">
    <property type="entry name" value="SCP DOMAIN-CONTAINING PROTEIN"/>
    <property type="match status" value="1"/>
</dbReference>
<dbReference type="PANTHER" id="PTHR31157:SF1">
    <property type="entry name" value="SCP DOMAIN-CONTAINING PROTEIN"/>
    <property type="match status" value="1"/>
</dbReference>
<evidence type="ECO:0000313" key="2">
    <source>
        <dbReference type="EMBL" id="MBJ6725006.1"/>
    </source>
</evidence>
<dbReference type="Gene3D" id="3.40.33.10">
    <property type="entry name" value="CAP"/>
    <property type="match status" value="1"/>
</dbReference>
<dbReference type="SUPFAM" id="SSF55797">
    <property type="entry name" value="PR-1-like"/>
    <property type="match status" value="1"/>
</dbReference>
<protein>
    <submittedName>
        <fullName evidence="2">CAP domain-containing protein</fullName>
    </submittedName>
</protein>
<comment type="caution">
    <text evidence="2">The sequence shown here is derived from an EMBL/GenBank/DDBJ whole genome shotgun (WGS) entry which is preliminary data.</text>
</comment>
<dbReference type="Pfam" id="PF00188">
    <property type="entry name" value="CAP"/>
    <property type="match status" value="1"/>
</dbReference>
<keyword evidence="3" id="KW-1185">Reference proteome</keyword>
<dbReference type="InterPro" id="IPR035940">
    <property type="entry name" value="CAP_sf"/>
</dbReference>
<feature type="domain" description="SCP" evidence="1">
    <location>
        <begin position="28"/>
        <end position="185"/>
    </location>
</feature>
<organism evidence="2 3">
    <name type="scientific">Geomesophilobacter sediminis</name>
    <dbReference type="NCBI Taxonomy" id="2798584"/>
    <lineage>
        <taxon>Bacteria</taxon>
        <taxon>Pseudomonadati</taxon>
        <taxon>Thermodesulfobacteriota</taxon>
        <taxon>Desulfuromonadia</taxon>
        <taxon>Geobacterales</taxon>
        <taxon>Geobacteraceae</taxon>
        <taxon>Geomesophilobacter</taxon>
    </lineage>
</organism>
<evidence type="ECO:0000259" key="1">
    <source>
        <dbReference type="Pfam" id="PF00188"/>
    </source>
</evidence>
<dbReference type="AlphaFoldDB" id="A0A8J7J7A8"/>
<dbReference type="InterPro" id="IPR014044">
    <property type="entry name" value="CAP_dom"/>
</dbReference>
<evidence type="ECO:0000313" key="3">
    <source>
        <dbReference type="Proteomes" id="UP000636888"/>
    </source>
</evidence>
<dbReference type="Proteomes" id="UP000636888">
    <property type="component" value="Unassembled WGS sequence"/>
</dbReference>
<dbReference type="CDD" id="cd05379">
    <property type="entry name" value="CAP_bacterial"/>
    <property type="match status" value="1"/>
</dbReference>
<accession>A0A8J7J7A8</accession>
<reference evidence="2" key="1">
    <citation type="submission" date="2020-12" db="EMBL/GenBank/DDBJ databases">
        <title>Geomonas sp. Red875, isolated from river sediment.</title>
        <authorList>
            <person name="Xu Z."/>
            <person name="Zhang Z."/>
            <person name="Masuda Y."/>
            <person name="Itoh H."/>
            <person name="Senoo K."/>
        </authorList>
    </citation>
    <scope>NUCLEOTIDE SEQUENCE</scope>
    <source>
        <strain evidence="2">Red875</strain>
    </source>
</reference>